<comment type="caution">
    <text evidence="1">The sequence shown here is derived from an EMBL/GenBank/DDBJ whole genome shotgun (WGS) entry which is preliminary data.</text>
</comment>
<dbReference type="EMBL" id="LESJ01000006">
    <property type="protein sequence ID" value="RBT67135.1"/>
    <property type="molecule type" value="Genomic_DNA"/>
</dbReference>
<dbReference type="RefSeq" id="WP_096709774.1">
    <property type="nucleotide sequence ID" value="NZ_JBFCRC010000001.1"/>
</dbReference>
<gene>
    <name evidence="1" type="ORF">EB03_01899</name>
</gene>
<organism evidence="1 2">
    <name type="scientific">Enterococcus hirae</name>
    <dbReference type="NCBI Taxonomy" id="1354"/>
    <lineage>
        <taxon>Bacteria</taxon>
        <taxon>Bacillati</taxon>
        <taxon>Bacillota</taxon>
        <taxon>Bacilli</taxon>
        <taxon>Lactobacillales</taxon>
        <taxon>Enterococcaceae</taxon>
        <taxon>Enterococcus</taxon>
    </lineage>
</organism>
<evidence type="ECO:0000313" key="1">
    <source>
        <dbReference type="EMBL" id="RBT67135.1"/>
    </source>
</evidence>
<protein>
    <submittedName>
        <fullName evidence="1">Uncharacterized protein</fullName>
    </submittedName>
</protein>
<dbReference type="AlphaFoldDB" id="A0AB37IL10"/>
<dbReference type="Proteomes" id="UP000253498">
    <property type="component" value="Unassembled WGS sequence"/>
</dbReference>
<evidence type="ECO:0000313" key="2">
    <source>
        <dbReference type="Proteomes" id="UP000253498"/>
    </source>
</evidence>
<sequence>MITSILEASRTQLLTEIYEAKKMLYRILNLPTESQSLISMSISPFLSLLCEGIDNLFSEDDVKFSENYGLIYGMSFTKLMNQNRASVKLLTDKKITRAIKTIDKQLIVFNQDSVRDYNLLQRAYISMFGQPDLGIYFFENVAFSNTSQLSIYQDMFRQIAIDNLGNNTLGFIIRDFSASQANSISTFASAIEGKVLPKIDSKKCKLDISDNDFSEKDFIFIDERKRNIFLHSENKNLSLYLFNIKCQMSFALKLAPKIIDRNHALRFRVEFIVYYQSMKTIDFLIKKGKLLLSSTKMEILDKLLINFNNIFSDNNLRNNIYHYRFSDDNVHMVMKNDYFISMIEFQTRQDFNCVFGNIERDMNKLIEILDEITALV</sequence>
<accession>A0AB37IL10</accession>
<name>A0AB37IL10_ENTHR</name>
<reference evidence="1 2" key="1">
    <citation type="submission" date="2015-06" db="EMBL/GenBank/DDBJ databases">
        <title>The Genome Sequence of Enterococcus hirae 88EA1.</title>
        <authorList>
            <consortium name="The Broad Institute Genomics Platform"/>
            <consortium name="The Broad Institute Genome Sequencing Center for Infectious Disease"/>
            <person name="Earl A.M."/>
            <person name="Van Tyne D."/>
            <person name="Lebreton F."/>
            <person name="Saavedra J.T."/>
            <person name="Gilmore M.S."/>
            <person name="Manson McGuire A."/>
            <person name="Clock S."/>
            <person name="Crupain M."/>
            <person name="Rangan U."/>
            <person name="Young S."/>
            <person name="Abouelleil A."/>
            <person name="Cao P."/>
            <person name="Chapman S.B."/>
            <person name="Griggs A."/>
            <person name="Priest M."/>
            <person name="Shea T."/>
            <person name="Wortman J."/>
            <person name="Nusbaum C."/>
            <person name="Birren B."/>
        </authorList>
    </citation>
    <scope>NUCLEOTIDE SEQUENCE [LARGE SCALE GENOMIC DNA]</scope>
    <source>
        <strain evidence="1 2">88EA1</strain>
    </source>
</reference>
<proteinExistence type="predicted"/>